<organism evidence="8 9">
    <name type="scientific">Natranaerobius trueperi</name>
    <dbReference type="NCBI Taxonomy" id="759412"/>
    <lineage>
        <taxon>Bacteria</taxon>
        <taxon>Bacillati</taxon>
        <taxon>Bacillota</taxon>
        <taxon>Clostridia</taxon>
        <taxon>Natranaerobiales</taxon>
        <taxon>Natranaerobiaceae</taxon>
        <taxon>Natranaerobius</taxon>
    </lineage>
</organism>
<dbReference type="InterPro" id="IPR013325">
    <property type="entry name" value="RNA_pol_sigma_r2"/>
</dbReference>
<proteinExistence type="inferred from homology"/>
<dbReference type="OrthoDB" id="9809557at2"/>
<dbReference type="Pfam" id="PF04542">
    <property type="entry name" value="Sigma70_r2"/>
    <property type="match status" value="1"/>
</dbReference>
<keyword evidence="3 5" id="KW-0238">DNA-binding</keyword>
<dbReference type="InterPro" id="IPR000943">
    <property type="entry name" value="RNA_pol_sigma70"/>
</dbReference>
<keyword evidence="2 5" id="KW-0731">Sigma factor</keyword>
<dbReference type="PRINTS" id="PR00046">
    <property type="entry name" value="SIGMA70FCT"/>
</dbReference>
<dbReference type="CDD" id="cd06171">
    <property type="entry name" value="Sigma70_r4"/>
    <property type="match status" value="1"/>
</dbReference>
<comment type="similarity">
    <text evidence="5">Belongs to the sigma-70 factor family.</text>
</comment>
<evidence type="ECO:0000256" key="5">
    <source>
        <dbReference type="RuleBase" id="RU362124"/>
    </source>
</evidence>
<reference evidence="8 9" key="1">
    <citation type="submission" date="2017-06" db="EMBL/GenBank/DDBJ databases">
        <title>Draft Genome Sequence of Natranaerobius trueperi halophilic, alkalithermophilic bacteria from soda lakes.</title>
        <authorList>
            <person name="Zhao B."/>
        </authorList>
    </citation>
    <scope>NUCLEOTIDE SEQUENCE [LARGE SCALE GENOMIC DNA]</scope>
    <source>
        <strain evidence="8 9">DSM 18760</strain>
    </source>
</reference>
<feature type="domain" description="RNA polymerase sigma-70" evidence="6">
    <location>
        <begin position="61"/>
        <end position="74"/>
    </location>
</feature>
<dbReference type="InterPro" id="IPR007630">
    <property type="entry name" value="RNA_pol_sigma70_r4"/>
</dbReference>
<evidence type="ECO:0000256" key="2">
    <source>
        <dbReference type="ARBA" id="ARBA00023082"/>
    </source>
</evidence>
<dbReference type="Pfam" id="PF04539">
    <property type="entry name" value="Sigma70_r3"/>
    <property type="match status" value="1"/>
</dbReference>
<accession>A0A226BYY0</accession>
<dbReference type="PROSITE" id="PS00716">
    <property type="entry name" value="SIGMA70_2"/>
    <property type="match status" value="1"/>
</dbReference>
<dbReference type="AlphaFoldDB" id="A0A226BYY0"/>
<evidence type="ECO:0000259" key="6">
    <source>
        <dbReference type="PROSITE" id="PS00715"/>
    </source>
</evidence>
<sequence>MTTSVLNKSHETLDQKEILKLIKKWQNDGDREARKKVIEQNIKLVKSVIMRFSGSGVDKEDLIQIGLIGLVKAVDRFDTKRNVKFSTYAVPLIIGEIKTFLRDDHPIKISRNLTDLFKKAKEVRRWLTLKLRREPTVGEVAKELEVTREELVAAEEANQSPVSLDKPINDSKDENQGDQKLLLDTLPDTHFDNIIFNKLTVQETLKKLDKQERQLIVLRYYMEKSQGETGRILGLTQVQVSRMEKRILNYLKEYLKDPG</sequence>
<evidence type="ECO:0000256" key="1">
    <source>
        <dbReference type="ARBA" id="ARBA00023015"/>
    </source>
</evidence>
<dbReference type="EMBL" id="NIQC01000009">
    <property type="protein sequence ID" value="OWZ83982.1"/>
    <property type="molecule type" value="Genomic_DNA"/>
</dbReference>
<dbReference type="Gene3D" id="1.20.140.160">
    <property type="match status" value="1"/>
</dbReference>
<dbReference type="NCBIfam" id="TIGR02937">
    <property type="entry name" value="sigma70-ECF"/>
    <property type="match status" value="1"/>
</dbReference>
<dbReference type="InterPro" id="IPR013324">
    <property type="entry name" value="RNA_pol_sigma_r3/r4-like"/>
</dbReference>
<dbReference type="PANTHER" id="PTHR30385">
    <property type="entry name" value="SIGMA FACTOR F FLAGELLAR"/>
    <property type="match status" value="1"/>
</dbReference>
<feature type="domain" description="RNA polymerase sigma-70" evidence="7">
    <location>
        <begin position="225"/>
        <end position="251"/>
    </location>
</feature>
<evidence type="ECO:0000256" key="4">
    <source>
        <dbReference type="ARBA" id="ARBA00023163"/>
    </source>
</evidence>
<dbReference type="GO" id="GO:0003677">
    <property type="term" value="F:DNA binding"/>
    <property type="evidence" value="ECO:0007669"/>
    <property type="project" value="UniProtKB-KW"/>
</dbReference>
<gene>
    <name evidence="8" type="ORF">CDO51_05325</name>
</gene>
<dbReference type="InterPro" id="IPR014284">
    <property type="entry name" value="RNA_pol_sigma-70_dom"/>
</dbReference>
<dbReference type="Pfam" id="PF04545">
    <property type="entry name" value="Sigma70_r4"/>
    <property type="match status" value="1"/>
</dbReference>
<dbReference type="Gene3D" id="1.20.120.1810">
    <property type="match status" value="1"/>
</dbReference>
<dbReference type="RefSeq" id="WP_089023272.1">
    <property type="nucleotide sequence ID" value="NZ_NIQC01000009.1"/>
</dbReference>
<evidence type="ECO:0000313" key="8">
    <source>
        <dbReference type="EMBL" id="OWZ83982.1"/>
    </source>
</evidence>
<evidence type="ECO:0000259" key="7">
    <source>
        <dbReference type="PROSITE" id="PS00716"/>
    </source>
</evidence>
<comment type="caution">
    <text evidence="8">The sequence shown here is derived from an EMBL/GenBank/DDBJ whole genome shotgun (WGS) entry which is preliminary data.</text>
</comment>
<dbReference type="PROSITE" id="PS00715">
    <property type="entry name" value="SIGMA70_1"/>
    <property type="match status" value="1"/>
</dbReference>
<keyword evidence="9" id="KW-1185">Reference proteome</keyword>
<keyword evidence="1 5" id="KW-0805">Transcription regulation</keyword>
<dbReference type="SUPFAM" id="SSF88946">
    <property type="entry name" value="Sigma2 domain of RNA polymerase sigma factors"/>
    <property type="match status" value="1"/>
</dbReference>
<evidence type="ECO:0000313" key="9">
    <source>
        <dbReference type="Proteomes" id="UP000214588"/>
    </source>
</evidence>
<keyword evidence="4 5" id="KW-0804">Transcription</keyword>
<comment type="function">
    <text evidence="5">Sigma factors are initiation factors that promote the attachment of RNA polymerase to specific initiation sites and are then released.</text>
</comment>
<protein>
    <recommendedName>
        <fullName evidence="5">RNA polymerase sigma factor</fullName>
    </recommendedName>
</protein>
<dbReference type="SUPFAM" id="SSF88659">
    <property type="entry name" value="Sigma3 and sigma4 domains of RNA polymerase sigma factors"/>
    <property type="match status" value="2"/>
</dbReference>
<dbReference type="InterPro" id="IPR007627">
    <property type="entry name" value="RNA_pol_sigma70_r2"/>
</dbReference>
<dbReference type="InterPro" id="IPR007624">
    <property type="entry name" value="RNA_pol_sigma70_r3"/>
</dbReference>
<name>A0A226BYY0_9FIRM</name>
<dbReference type="Proteomes" id="UP000214588">
    <property type="component" value="Unassembled WGS sequence"/>
</dbReference>
<dbReference type="GO" id="GO:0016987">
    <property type="term" value="F:sigma factor activity"/>
    <property type="evidence" value="ECO:0007669"/>
    <property type="project" value="UniProtKB-KW"/>
</dbReference>
<evidence type="ECO:0000256" key="3">
    <source>
        <dbReference type="ARBA" id="ARBA00023125"/>
    </source>
</evidence>
<dbReference type="GO" id="GO:0006352">
    <property type="term" value="P:DNA-templated transcription initiation"/>
    <property type="evidence" value="ECO:0007669"/>
    <property type="project" value="InterPro"/>
</dbReference>